<proteinExistence type="predicted"/>
<dbReference type="EMBL" id="CP011509">
    <property type="protein sequence ID" value="AKI99375.1"/>
    <property type="molecule type" value="Genomic_DNA"/>
</dbReference>
<gene>
    <name evidence="1" type="ORF">AA314_01002</name>
    <name evidence="2" type="ORF">ATI61_109422</name>
</gene>
<dbReference type="Proteomes" id="UP000256345">
    <property type="component" value="Unassembled WGS sequence"/>
</dbReference>
<organism evidence="1 3">
    <name type="scientific">Archangium gephyra</name>
    <dbReference type="NCBI Taxonomy" id="48"/>
    <lineage>
        <taxon>Bacteria</taxon>
        <taxon>Pseudomonadati</taxon>
        <taxon>Myxococcota</taxon>
        <taxon>Myxococcia</taxon>
        <taxon>Myxococcales</taxon>
        <taxon>Cystobacterineae</taxon>
        <taxon>Archangiaceae</taxon>
        <taxon>Archangium</taxon>
    </lineage>
</organism>
<evidence type="ECO:0000313" key="4">
    <source>
        <dbReference type="Proteomes" id="UP000256345"/>
    </source>
</evidence>
<evidence type="ECO:0000313" key="1">
    <source>
        <dbReference type="EMBL" id="AKI99375.1"/>
    </source>
</evidence>
<dbReference type="EMBL" id="QUMU01000009">
    <property type="protein sequence ID" value="REG28078.1"/>
    <property type="molecule type" value="Genomic_DNA"/>
</dbReference>
<dbReference type="KEGG" id="age:AA314_01002"/>
<evidence type="ECO:0000313" key="3">
    <source>
        <dbReference type="Proteomes" id="UP000035579"/>
    </source>
</evidence>
<dbReference type="Proteomes" id="UP000035579">
    <property type="component" value="Chromosome"/>
</dbReference>
<name>A0AAC8Q205_9BACT</name>
<evidence type="ECO:0000313" key="2">
    <source>
        <dbReference type="EMBL" id="REG28078.1"/>
    </source>
</evidence>
<protein>
    <submittedName>
        <fullName evidence="1">Uncharacterized protein</fullName>
    </submittedName>
</protein>
<dbReference type="AlphaFoldDB" id="A0AAC8Q205"/>
<sequence length="64" mass="7628">MMGVDTFRTARMLARRPSPEDFLEWCRFRQDPRKVTHADLPHVLLRLTAAEWHRGPVRERFPLG</sequence>
<dbReference type="RefSeq" id="WP_047854492.1">
    <property type="nucleotide sequence ID" value="NZ_CP011509.1"/>
</dbReference>
<keyword evidence="4" id="KW-1185">Reference proteome</keyword>
<accession>A0AAC8Q205</accession>
<reference evidence="2 4" key="2">
    <citation type="submission" date="2018-08" db="EMBL/GenBank/DDBJ databases">
        <title>Genomic Encyclopedia of Archaeal and Bacterial Type Strains, Phase II (KMG-II): from individual species to whole genera.</title>
        <authorList>
            <person name="Goeker M."/>
        </authorList>
    </citation>
    <scope>NUCLEOTIDE SEQUENCE [LARGE SCALE GENOMIC DNA]</scope>
    <source>
        <strain evidence="2 4">DSM 2261</strain>
    </source>
</reference>
<reference evidence="1 3" key="1">
    <citation type="submission" date="2015-05" db="EMBL/GenBank/DDBJ databases">
        <title>Genome assembly of Archangium gephyra DSM 2261.</title>
        <authorList>
            <person name="Sharma G."/>
            <person name="Subramanian S."/>
        </authorList>
    </citation>
    <scope>NUCLEOTIDE SEQUENCE [LARGE SCALE GENOMIC DNA]</scope>
    <source>
        <strain evidence="1 3">DSM 2261</strain>
    </source>
</reference>